<keyword evidence="4" id="KW-1185">Reference proteome</keyword>
<evidence type="ECO:0000313" key="3">
    <source>
        <dbReference type="EMBL" id="OON80978.1"/>
    </source>
</evidence>
<evidence type="ECO:0000256" key="2">
    <source>
        <dbReference type="ARBA" id="ARBA00023002"/>
    </source>
</evidence>
<dbReference type="Gene3D" id="3.40.50.720">
    <property type="entry name" value="NAD(P)-binding Rossmann-like Domain"/>
    <property type="match status" value="1"/>
</dbReference>
<dbReference type="PANTHER" id="PTHR42879:SF2">
    <property type="entry name" value="3-OXOACYL-[ACYL-CARRIER-PROTEIN] REDUCTASE FABG"/>
    <property type="match status" value="1"/>
</dbReference>
<keyword evidence="2" id="KW-0560">Oxidoreductase</keyword>
<dbReference type="InterPro" id="IPR036291">
    <property type="entry name" value="NAD(P)-bd_dom_sf"/>
</dbReference>
<dbReference type="Pfam" id="PF13561">
    <property type="entry name" value="adh_short_C2"/>
    <property type="match status" value="1"/>
</dbReference>
<dbReference type="InterPro" id="IPR050259">
    <property type="entry name" value="SDR"/>
</dbReference>
<dbReference type="PROSITE" id="PS00061">
    <property type="entry name" value="ADH_SHORT"/>
    <property type="match status" value="1"/>
</dbReference>
<dbReference type="GO" id="GO:0016491">
    <property type="term" value="F:oxidoreductase activity"/>
    <property type="evidence" value="ECO:0007669"/>
    <property type="project" value="UniProtKB-KW"/>
</dbReference>
<dbReference type="RefSeq" id="WP_077967298.1">
    <property type="nucleotide sequence ID" value="NZ_MVFC01000006.1"/>
</dbReference>
<proteinExistence type="inferred from homology"/>
<dbReference type="CDD" id="cd05233">
    <property type="entry name" value="SDR_c"/>
    <property type="match status" value="1"/>
</dbReference>
<comment type="caution">
    <text evidence="3">The sequence shown here is derived from an EMBL/GenBank/DDBJ whole genome shotgun (WGS) entry which is preliminary data.</text>
</comment>
<dbReference type="GO" id="GO:0032787">
    <property type="term" value="P:monocarboxylic acid metabolic process"/>
    <property type="evidence" value="ECO:0007669"/>
    <property type="project" value="UniProtKB-ARBA"/>
</dbReference>
<evidence type="ECO:0000256" key="1">
    <source>
        <dbReference type="ARBA" id="ARBA00006484"/>
    </source>
</evidence>
<dbReference type="AlphaFoldDB" id="A0A1V4ABF2"/>
<organism evidence="3 4">
    <name type="scientific">Streptomyces tsukubensis</name>
    <dbReference type="NCBI Taxonomy" id="83656"/>
    <lineage>
        <taxon>Bacteria</taxon>
        <taxon>Bacillati</taxon>
        <taxon>Actinomycetota</taxon>
        <taxon>Actinomycetes</taxon>
        <taxon>Kitasatosporales</taxon>
        <taxon>Streptomycetaceae</taxon>
        <taxon>Streptomyces</taxon>
    </lineage>
</organism>
<dbReference type="STRING" id="83656.B1H18_11250"/>
<gene>
    <name evidence="3" type="ORF">B1H18_11250</name>
</gene>
<sequence length="253" mass="26639">MDLGIAGRTALITGASSGIGMATARVFAAEGARVVLTYRTGERRARELAEELGAGSDLACAVPYDLGDPSSVDAAVRAAENRWGGVDILVANAVRRGPRLPPGTHVEDVPAQQWQPLLRDNLEQTMRTVQLVLPGMRARKWGRVALLSSHRTRDGAPGQEFYAAGKAALHGFARSLAWDAGPDGVFVNLVSPGLTRTSGVLVDLPAEVRERELRRTPSGRLSTPEDVAAALAFLCAEANGNINGAVVDVSGGR</sequence>
<dbReference type="Proteomes" id="UP000190539">
    <property type="component" value="Unassembled WGS sequence"/>
</dbReference>
<dbReference type="PANTHER" id="PTHR42879">
    <property type="entry name" value="3-OXOACYL-(ACYL-CARRIER-PROTEIN) REDUCTASE"/>
    <property type="match status" value="1"/>
</dbReference>
<dbReference type="InterPro" id="IPR002347">
    <property type="entry name" value="SDR_fam"/>
</dbReference>
<dbReference type="InterPro" id="IPR020904">
    <property type="entry name" value="Sc_DH/Rdtase_CS"/>
</dbReference>
<dbReference type="EMBL" id="MVFC01000006">
    <property type="protein sequence ID" value="OON80978.1"/>
    <property type="molecule type" value="Genomic_DNA"/>
</dbReference>
<reference evidence="3 4" key="1">
    <citation type="submission" date="2017-02" db="EMBL/GenBank/DDBJ databases">
        <title>Draft Genome Sequence of Streptomyces tsukubaensis F601, a Producer of the immunosuppressant tacrolimus FK506.</title>
        <authorList>
            <person name="Zong G."/>
            <person name="Zhong C."/>
            <person name="Fu J."/>
            <person name="Qin R."/>
            <person name="Cao G."/>
        </authorList>
    </citation>
    <scope>NUCLEOTIDE SEQUENCE [LARGE SCALE GENOMIC DNA]</scope>
    <source>
        <strain evidence="3 4">F601</strain>
    </source>
</reference>
<dbReference type="FunFam" id="3.40.50.720:FF:000084">
    <property type="entry name" value="Short-chain dehydrogenase reductase"/>
    <property type="match status" value="1"/>
</dbReference>
<dbReference type="OrthoDB" id="286404at2"/>
<dbReference type="PRINTS" id="PR00081">
    <property type="entry name" value="GDHRDH"/>
</dbReference>
<name>A0A1V4ABF2_9ACTN</name>
<evidence type="ECO:0000313" key="4">
    <source>
        <dbReference type="Proteomes" id="UP000190539"/>
    </source>
</evidence>
<accession>A0A1V4ABF2</accession>
<protein>
    <submittedName>
        <fullName evidence="3">Short-chain dehydrogenase</fullName>
    </submittedName>
</protein>
<comment type="similarity">
    <text evidence="1">Belongs to the short-chain dehydrogenases/reductases (SDR) family.</text>
</comment>
<dbReference type="SUPFAM" id="SSF51735">
    <property type="entry name" value="NAD(P)-binding Rossmann-fold domains"/>
    <property type="match status" value="1"/>
</dbReference>